<name>A0A517NHW3_9BACT</name>
<reference evidence="1 2" key="1">
    <citation type="submission" date="2019-02" db="EMBL/GenBank/DDBJ databases">
        <title>Deep-cultivation of Planctomycetes and their phenomic and genomic characterization uncovers novel biology.</title>
        <authorList>
            <person name="Wiegand S."/>
            <person name="Jogler M."/>
            <person name="Boedeker C."/>
            <person name="Pinto D."/>
            <person name="Vollmers J."/>
            <person name="Rivas-Marin E."/>
            <person name="Kohn T."/>
            <person name="Peeters S.H."/>
            <person name="Heuer A."/>
            <person name="Rast P."/>
            <person name="Oberbeckmann S."/>
            <person name="Bunk B."/>
            <person name="Jeske O."/>
            <person name="Meyerdierks A."/>
            <person name="Storesund J.E."/>
            <person name="Kallscheuer N."/>
            <person name="Luecker S."/>
            <person name="Lage O.M."/>
            <person name="Pohl T."/>
            <person name="Merkel B.J."/>
            <person name="Hornburger P."/>
            <person name="Mueller R.-W."/>
            <person name="Bruemmer F."/>
            <person name="Labrenz M."/>
            <person name="Spormann A.M."/>
            <person name="Op den Camp H."/>
            <person name="Overmann J."/>
            <person name="Amann R."/>
            <person name="Jetten M.S.M."/>
            <person name="Mascher T."/>
            <person name="Medema M.H."/>
            <person name="Devos D.P."/>
            <person name="Kaster A.-K."/>
            <person name="Ovreas L."/>
            <person name="Rohde M."/>
            <person name="Galperin M.Y."/>
            <person name="Jogler C."/>
        </authorList>
    </citation>
    <scope>NUCLEOTIDE SEQUENCE [LARGE SCALE GENOMIC DNA]</scope>
    <source>
        <strain evidence="1 2">K22_7</strain>
    </source>
</reference>
<evidence type="ECO:0000313" key="2">
    <source>
        <dbReference type="Proteomes" id="UP000318538"/>
    </source>
</evidence>
<dbReference type="Proteomes" id="UP000318538">
    <property type="component" value="Chromosome"/>
</dbReference>
<dbReference type="EMBL" id="CP036525">
    <property type="protein sequence ID" value="QDT06720.1"/>
    <property type="molecule type" value="Genomic_DNA"/>
</dbReference>
<organism evidence="1 2">
    <name type="scientific">Rubripirellula lacrimiformis</name>
    <dbReference type="NCBI Taxonomy" id="1930273"/>
    <lineage>
        <taxon>Bacteria</taxon>
        <taxon>Pseudomonadati</taxon>
        <taxon>Planctomycetota</taxon>
        <taxon>Planctomycetia</taxon>
        <taxon>Pirellulales</taxon>
        <taxon>Pirellulaceae</taxon>
        <taxon>Rubripirellula</taxon>
    </lineage>
</organism>
<proteinExistence type="predicted"/>
<dbReference type="KEGG" id="rlc:K227x_51360"/>
<protein>
    <submittedName>
        <fullName evidence="1">Uncharacterized protein</fullName>
    </submittedName>
</protein>
<sequence>MVYLLLIPTAWIFVSFLMARISGWDRLARRYRCDEFDADETGRFRSATLGAIQYHSVVTFGINDQGLRMAMPWIFRLGHPPLMIPWDQIHRVESENRLYSHRVKASLGKPTIVRAALPGWVHYRMPMDMRDTFQGEC</sequence>
<dbReference type="AlphaFoldDB" id="A0A517NHW3"/>
<gene>
    <name evidence="1" type="ORF">K227x_51360</name>
</gene>
<evidence type="ECO:0000313" key="1">
    <source>
        <dbReference type="EMBL" id="QDT06720.1"/>
    </source>
</evidence>
<accession>A0A517NHW3</accession>
<keyword evidence="2" id="KW-1185">Reference proteome</keyword>